<comment type="caution">
    <text evidence="2">The sequence shown here is derived from an EMBL/GenBank/DDBJ whole genome shotgun (WGS) entry which is preliminary data.</text>
</comment>
<accession>A0A4R5D697</accession>
<keyword evidence="2" id="KW-0378">Hydrolase</keyword>
<dbReference type="Gene3D" id="2.60.40.1120">
    <property type="entry name" value="Carboxypeptidase-like, regulatory domain"/>
    <property type="match status" value="1"/>
</dbReference>
<keyword evidence="2" id="KW-0645">Protease</keyword>
<dbReference type="Proteomes" id="UP000294850">
    <property type="component" value="Unassembled WGS sequence"/>
</dbReference>
<organism evidence="2 3">
    <name type="scientific">Dyadobacter psychrotolerans</name>
    <dbReference type="NCBI Taxonomy" id="2541721"/>
    <lineage>
        <taxon>Bacteria</taxon>
        <taxon>Pseudomonadati</taxon>
        <taxon>Bacteroidota</taxon>
        <taxon>Cytophagia</taxon>
        <taxon>Cytophagales</taxon>
        <taxon>Spirosomataceae</taxon>
        <taxon>Dyadobacter</taxon>
    </lineage>
</organism>
<dbReference type="InterPro" id="IPR013784">
    <property type="entry name" value="Carb-bd-like_fold"/>
</dbReference>
<dbReference type="GO" id="GO:0004180">
    <property type="term" value="F:carboxypeptidase activity"/>
    <property type="evidence" value="ECO:0007669"/>
    <property type="project" value="UniProtKB-KW"/>
</dbReference>
<dbReference type="Pfam" id="PF13620">
    <property type="entry name" value="CarboxypepD_reg"/>
    <property type="match status" value="1"/>
</dbReference>
<evidence type="ECO:0000313" key="3">
    <source>
        <dbReference type="Proteomes" id="UP000294850"/>
    </source>
</evidence>
<keyword evidence="1" id="KW-0732">Signal</keyword>
<name>A0A4R5D697_9BACT</name>
<dbReference type="EMBL" id="SMFL01000022">
    <property type="protein sequence ID" value="TDE09022.1"/>
    <property type="molecule type" value="Genomic_DNA"/>
</dbReference>
<sequence length="197" mass="22513">MKMSKLLSSFLLIISFASSAQTLSTGSLKISGRVVSKLTGDPIPYCQITYQTNRGTLSDSSGNFKIIDLHSGVYKIYFQALDRGSNDTLVTIENTDLLGMDWPVHSSCTEINQNRALFDISIGKLKLFLQSGDPPITYFSQKRFSKKYEVQFYEFGDLIQYPFDCLVMYNQAVFQHLDNKFGRHWRKDFRPNVPGYK</sequence>
<proteinExistence type="predicted"/>
<evidence type="ECO:0000256" key="1">
    <source>
        <dbReference type="SAM" id="SignalP"/>
    </source>
</evidence>
<dbReference type="GO" id="GO:0030246">
    <property type="term" value="F:carbohydrate binding"/>
    <property type="evidence" value="ECO:0007669"/>
    <property type="project" value="InterPro"/>
</dbReference>
<dbReference type="OrthoDB" id="886739at2"/>
<gene>
    <name evidence="2" type="ORF">E0F88_31565</name>
</gene>
<dbReference type="SUPFAM" id="SSF49452">
    <property type="entry name" value="Starch-binding domain-like"/>
    <property type="match status" value="1"/>
</dbReference>
<dbReference type="AlphaFoldDB" id="A0A4R5D697"/>
<feature type="chain" id="PRO_5020873699" evidence="1">
    <location>
        <begin position="21"/>
        <end position="197"/>
    </location>
</feature>
<protein>
    <submittedName>
        <fullName evidence="2">Carboxypeptidase-like regulatory domain-containing protein</fullName>
    </submittedName>
</protein>
<feature type="signal peptide" evidence="1">
    <location>
        <begin position="1"/>
        <end position="20"/>
    </location>
</feature>
<reference evidence="2 3" key="1">
    <citation type="submission" date="2019-03" db="EMBL/GenBank/DDBJ databases">
        <title>Dyadobacter AR-3-6 sp. nov., isolated from arctic soil.</title>
        <authorList>
            <person name="Chaudhary D.K."/>
        </authorList>
    </citation>
    <scope>NUCLEOTIDE SEQUENCE [LARGE SCALE GENOMIC DNA]</scope>
    <source>
        <strain evidence="2 3">AR-3-6</strain>
    </source>
</reference>
<evidence type="ECO:0000313" key="2">
    <source>
        <dbReference type="EMBL" id="TDE09022.1"/>
    </source>
</evidence>
<keyword evidence="3" id="KW-1185">Reference proteome</keyword>
<keyword evidence="2" id="KW-0121">Carboxypeptidase</keyword>